<dbReference type="InterPro" id="IPR029055">
    <property type="entry name" value="Ntn_hydrolases_N"/>
</dbReference>
<keyword evidence="2" id="KW-1185">Reference proteome</keyword>
<reference evidence="1 2" key="1">
    <citation type="submission" date="2020-07" db="EMBL/GenBank/DDBJ databases">
        <title>Sequencing the genomes of 1000 actinobacteria strains.</title>
        <authorList>
            <person name="Klenk H.-P."/>
        </authorList>
    </citation>
    <scope>NUCLEOTIDE SEQUENCE [LARGE SCALE GENOMIC DNA]</scope>
    <source>
        <strain evidence="1 2">DSM 103164</strain>
    </source>
</reference>
<dbReference type="SUPFAM" id="SSF56235">
    <property type="entry name" value="N-terminal nucleophile aminohydrolases (Ntn hydrolases)"/>
    <property type="match status" value="1"/>
</dbReference>
<dbReference type="GO" id="GO:0016787">
    <property type="term" value="F:hydrolase activity"/>
    <property type="evidence" value="ECO:0007669"/>
    <property type="project" value="UniProtKB-KW"/>
</dbReference>
<dbReference type="InterPro" id="IPR010430">
    <property type="entry name" value="DUF1028"/>
</dbReference>
<organism evidence="1 2">
    <name type="scientific">Naumannella cuiyingiana</name>
    <dbReference type="NCBI Taxonomy" id="1347891"/>
    <lineage>
        <taxon>Bacteria</taxon>
        <taxon>Bacillati</taxon>
        <taxon>Actinomycetota</taxon>
        <taxon>Actinomycetes</taxon>
        <taxon>Propionibacteriales</taxon>
        <taxon>Propionibacteriaceae</taxon>
        <taxon>Naumannella</taxon>
    </lineage>
</organism>
<accession>A0A7Z0D7J9</accession>
<dbReference type="Pfam" id="PF06267">
    <property type="entry name" value="DUF1028"/>
    <property type="match status" value="1"/>
</dbReference>
<protein>
    <submittedName>
        <fullName evidence="1">Putative Ntn-hydrolase superfamily protein</fullName>
    </submittedName>
</protein>
<evidence type="ECO:0000313" key="1">
    <source>
        <dbReference type="EMBL" id="NYI70216.1"/>
    </source>
</evidence>
<sequence>MTYTLLAAGTGGALGAVSASRSLAVGASTIGIDPTCGVVASQAWTNRRLRDVALRSLPAGAEAAVADAVGADPDPAWRQLAALARDGGTAHFTGQRCGSWAGALAERGVVAVGNLLAGPAVLRGLVDGFAAPDPDAFSLVREAAADESDTGPIDAGGSPDRGVPGGAAELAIRLLAAAGAAEAAGGDLRGRQSAAIVVAEPAERRLQPPELIIDLRVDDHAEPVRELARLLALRLGHGADRAEEFARSFGGVLRARSG</sequence>
<dbReference type="Gene3D" id="3.60.20.10">
    <property type="entry name" value="Glutamine Phosphoribosylpyrophosphate, subunit 1, domain 1"/>
    <property type="match status" value="1"/>
</dbReference>
<proteinExistence type="predicted"/>
<keyword evidence="1" id="KW-0378">Hydrolase</keyword>
<dbReference type="AlphaFoldDB" id="A0A7Z0D7J9"/>
<gene>
    <name evidence="1" type="ORF">GGQ54_000776</name>
</gene>
<dbReference type="Proteomes" id="UP000527616">
    <property type="component" value="Unassembled WGS sequence"/>
</dbReference>
<dbReference type="PANTHER" id="PTHR39328">
    <property type="entry name" value="BLL2871 PROTEIN"/>
    <property type="match status" value="1"/>
</dbReference>
<comment type="caution">
    <text evidence="1">The sequence shown here is derived from an EMBL/GenBank/DDBJ whole genome shotgun (WGS) entry which is preliminary data.</text>
</comment>
<dbReference type="RefSeq" id="WP_179444197.1">
    <property type="nucleotide sequence ID" value="NZ_JACBZS010000001.1"/>
</dbReference>
<dbReference type="EMBL" id="JACBZS010000001">
    <property type="protein sequence ID" value="NYI70216.1"/>
    <property type="molecule type" value="Genomic_DNA"/>
</dbReference>
<dbReference type="PANTHER" id="PTHR39328:SF1">
    <property type="entry name" value="BLL2871 PROTEIN"/>
    <property type="match status" value="1"/>
</dbReference>
<name>A0A7Z0D7J9_9ACTN</name>
<evidence type="ECO:0000313" key="2">
    <source>
        <dbReference type="Proteomes" id="UP000527616"/>
    </source>
</evidence>